<sequence>MASGSYFPPAVKAVEIPKAGGKGVRVLGVPTVADRIAQTVAAMYLERRVEPVFHPDSYGYRPRRSALDAVETCRRRCWRNDWVVDLDIRAFFDNVDHELMLKAVERHVDADGKWVLLYVQRWLVAPLAKADGSVQERDRGTPQGSAITPPTQWVTRAWVTLRSVLVLMLAVVGVVFAHGDAVADGDLLGADEHVLDEESQDALALGNLGAFGVVVELGEEAFEVVGKLEVGVPVGD</sequence>
<dbReference type="CDD" id="cd01651">
    <property type="entry name" value="RT_G2_intron"/>
    <property type="match status" value="1"/>
</dbReference>
<reference evidence="3" key="1">
    <citation type="journal article" date="2019" name="Int. J. Syst. Evol. Microbiol.">
        <title>The Global Catalogue of Microorganisms (GCM) 10K type strain sequencing project: providing services to taxonomists for standard genome sequencing and annotation.</title>
        <authorList>
            <consortium name="The Broad Institute Genomics Platform"/>
            <consortium name="The Broad Institute Genome Sequencing Center for Infectious Disease"/>
            <person name="Wu L."/>
            <person name="Ma J."/>
        </authorList>
    </citation>
    <scope>NUCLEOTIDE SEQUENCE [LARGE SCALE GENOMIC DNA]</scope>
    <source>
        <strain evidence="3">CGMCC 4.7020</strain>
    </source>
</reference>
<feature type="domain" description="Reverse transcriptase" evidence="1">
    <location>
        <begin position="16"/>
        <end position="149"/>
    </location>
</feature>
<dbReference type="PANTHER" id="PTHR34047:SF3">
    <property type="entry name" value="BLR2052 PROTEIN"/>
    <property type="match status" value="1"/>
</dbReference>
<name>A0ABW3XUD0_9ACTN</name>
<evidence type="ECO:0000313" key="3">
    <source>
        <dbReference type="Proteomes" id="UP001597058"/>
    </source>
</evidence>
<evidence type="ECO:0000313" key="2">
    <source>
        <dbReference type="EMBL" id="MFD1313193.1"/>
    </source>
</evidence>
<dbReference type="PANTHER" id="PTHR34047">
    <property type="entry name" value="NUCLEAR INTRON MATURASE 1, MITOCHONDRIAL-RELATED"/>
    <property type="match status" value="1"/>
</dbReference>
<dbReference type="Pfam" id="PF00078">
    <property type="entry name" value="RVT_1"/>
    <property type="match status" value="1"/>
</dbReference>
<dbReference type="RefSeq" id="WP_381242149.1">
    <property type="nucleotide sequence ID" value="NZ_JBHSKH010000109.1"/>
</dbReference>
<dbReference type="EMBL" id="JBHTMM010000169">
    <property type="protein sequence ID" value="MFD1313193.1"/>
    <property type="molecule type" value="Genomic_DNA"/>
</dbReference>
<keyword evidence="2" id="KW-0695">RNA-directed DNA polymerase</keyword>
<dbReference type="InterPro" id="IPR051083">
    <property type="entry name" value="GrpII_Intron_Splice-Mob/Def"/>
</dbReference>
<organism evidence="2 3">
    <name type="scientific">Streptomyces kaempferi</name>
    <dbReference type="NCBI Taxonomy" id="333725"/>
    <lineage>
        <taxon>Bacteria</taxon>
        <taxon>Bacillati</taxon>
        <taxon>Actinomycetota</taxon>
        <taxon>Actinomycetes</taxon>
        <taxon>Kitasatosporales</taxon>
        <taxon>Streptomycetaceae</taxon>
        <taxon>Streptomyces</taxon>
    </lineage>
</organism>
<evidence type="ECO:0000259" key="1">
    <source>
        <dbReference type="Pfam" id="PF00078"/>
    </source>
</evidence>
<proteinExistence type="predicted"/>
<keyword evidence="2" id="KW-0548">Nucleotidyltransferase</keyword>
<comment type="caution">
    <text evidence="2">The sequence shown here is derived from an EMBL/GenBank/DDBJ whole genome shotgun (WGS) entry which is preliminary data.</text>
</comment>
<dbReference type="Proteomes" id="UP001597058">
    <property type="component" value="Unassembled WGS sequence"/>
</dbReference>
<dbReference type="SUPFAM" id="SSF56672">
    <property type="entry name" value="DNA/RNA polymerases"/>
    <property type="match status" value="1"/>
</dbReference>
<dbReference type="InterPro" id="IPR000477">
    <property type="entry name" value="RT_dom"/>
</dbReference>
<accession>A0ABW3XUD0</accession>
<keyword evidence="3" id="KW-1185">Reference proteome</keyword>
<keyword evidence="2" id="KW-0808">Transferase</keyword>
<protein>
    <submittedName>
        <fullName evidence="2">Reverse transcriptase domain-containing protein</fullName>
    </submittedName>
</protein>
<dbReference type="GO" id="GO:0003964">
    <property type="term" value="F:RNA-directed DNA polymerase activity"/>
    <property type="evidence" value="ECO:0007669"/>
    <property type="project" value="UniProtKB-KW"/>
</dbReference>
<dbReference type="InterPro" id="IPR043502">
    <property type="entry name" value="DNA/RNA_pol_sf"/>
</dbReference>
<gene>
    <name evidence="2" type="ORF">ACFQ5X_46585</name>
</gene>